<reference evidence="3 4" key="1">
    <citation type="journal article" date="2014" name="Int. J. Syst. Evol. Microbiol.">
        <title>Complete genome sequence of Corynebacterium casei LMG S-19264T (=DSM 44701T), isolated from a smear-ripened cheese.</title>
        <authorList>
            <consortium name="US DOE Joint Genome Institute (JGI-PGF)"/>
            <person name="Walter F."/>
            <person name="Albersmeier A."/>
            <person name="Kalinowski J."/>
            <person name="Ruckert C."/>
        </authorList>
    </citation>
    <scope>NUCLEOTIDE SEQUENCE [LARGE SCALE GENOMIC DNA]</scope>
    <source>
        <strain evidence="3 4">NBRC 110095</strain>
    </source>
</reference>
<evidence type="ECO:0008006" key="5">
    <source>
        <dbReference type="Google" id="ProtNLM"/>
    </source>
</evidence>
<accession>A0AA37T474</accession>
<proteinExistence type="predicted"/>
<dbReference type="Pfam" id="PF22106">
    <property type="entry name" value="NGO1945_C"/>
    <property type="match status" value="1"/>
</dbReference>
<dbReference type="RefSeq" id="WP_232593759.1">
    <property type="nucleotide sequence ID" value="NZ_BSPD01000017.1"/>
</dbReference>
<dbReference type="Pfam" id="PF09836">
    <property type="entry name" value="DUF2063"/>
    <property type="match status" value="1"/>
</dbReference>
<dbReference type="InterPro" id="IPR054098">
    <property type="entry name" value="NGO1945-like_C"/>
</dbReference>
<keyword evidence="4" id="KW-1185">Reference proteome</keyword>
<name>A0AA37T474_9GAMM</name>
<evidence type="ECO:0000313" key="4">
    <source>
        <dbReference type="Proteomes" id="UP001156870"/>
    </source>
</evidence>
<dbReference type="InterPro" id="IPR018640">
    <property type="entry name" value="DUF2063"/>
</dbReference>
<dbReference type="AlphaFoldDB" id="A0AA37T474"/>
<protein>
    <recommendedName>
        <fullName evidence="5">DUF2063 domain-containing protein</fullName>
    </recommendedName>
</protein>
<feature type="domain" description="NGO1945-like C-terminal" evidence="2">
    <location>
        <begin position="151"/>
        <end position="256"/>
    </location>
</feature>
<evidence type="ECO:0000313" key="3">
    <source>
        <dbReference type="EMBL" id="GLS24733.1"/>
    </source>
</evidence>
<evidence type="ECO:0000259" key="1">
    <source>
        <dbReference type="Pfam" id="PF09836"/>
    </source>
</evidence>
<evidence type="ECO:0000259" key="2">
    <source>
        <dbReference type="Pfam" id="PF22106"/>
    </source>
</evidence>
<dbReference type="EMBL" id="BSPD01000017">
    <property type="protein sequence ID" value="GLS24733.1"/>
    <property type="molecule type" value="Genomic_DNA"/>
</dbReference>
<comment type="caution">
    <text evidence="3">The sequence shown here is derived from an EMBL/GenBank/DDBJ whole genome shotgun (WGS) entry which is preliminary data.</text>
</comment>
<gene>
    <name evidence="3" type="ORF">GCM10007877_04470</name>
</gene>
<dbReference type="Proteomes" id="UP001156870">
    <property type="component" value="Unassembled WGS sequence"/>
</dbReference>
<organism evidence="3 4">
    <name type="scientific">Marinibactrum halimedae</name>
    <dbReference type="NCBI Taxonomy" id="1444977"/>
    <lineage>
        <taxon>Bacteria</taxon>
        <taxon>Pseudomonadati</taxon>
        <taxon>Pseudomonadota</taxon>
        <taxon>Gammaproteobacteria</taxon>
        <taxon>Cellvibrionales</taxon>
        <taxon>Cellvibrionaceae</taxon>
        <taxon>Marinibactrum</taxon>
    </lineage>
</organism>
<dbReference type="Gene3D" id="3.90.930.50">
    <property type="match status" value="1"/>
</dbReference>
<feature type="domain" description="Putative DNA-binding" evidence="1">
    <location>
        <begin position="13"/>
        <end position="99"/>
    </location>
</feature>
<dbReference type="InterPro" id="IPR044922">
    <property type="entry name" value="DUF2063_N_sf"/>
</dbReference>
<dbReference type="Gene3D" id="1.10.150.690">
    <property type="entry name" value="DUF2063"/>
    <property type="match status" value="1"/>
</dbReference>
<sequence>MEETPGPMATFQQTQVALAEHLRDPDNNPGIDGVEDRRLKIYRDLIFNNIEGFIASGFPVLRSLIEDDHWHTLVRGFVVSHQCHTPYFLEISQEFLAYLQQEYQPEPWTPDFIRELAHYEWVELALDVSTETFPTEIDRNGDLLNGQPVVSPLVWSLSYQYPVHHIGPDFQPESPPELPTFLLVYRTREDEVRFMETNAVTSRLLQLLQGESEGLLEGKAQRLTGREALLVIASELQAPDPEQIVSMGLEILQQLHNCDILCGTRL</sequence>